<keyword evidence="5 8" id="KW-0965">Cell junction</keyword>
<evidence type="ECO:0000256" key="8">
    <source>
        <dbReference type="RuleBase" id="RU060637"/>
    </source>
</evidence>
<evidence type="ECO:0000256" key="3">
    <source>
        <dbReference type="ARBA" id="ARBA00022475"/>
    </source>
</evidence>
<feature type="signal peptide" evidence="9">
    <location>
        <begin position="1"/>
        <end position="21"/>
    </location>
</feature>
<dbReference type="Gene3D" id="1.20.140.150">
    <property type="match status" value="1"/>
</dbReference>
<dbReference type="FunFam" id="1.20.140.150:FF:000001">
    <property type="entry name" value="Claudin"/>
    <property type="match status" value="1"/>
</dbReference>
<feature type="transmembrane region" description="Helical" evidence="8">
    <location>
        <begin position="117"/>
        <end position="138"/>
    </location>
</feature>
<evidence type="ECO:0000256" key="7">
    <source>
        <dbReference type="ARBA" id="ARBA00023136"/>
    </source>
</evidence>
<dbReference type="PROSITE" id="PS01346">
    <property type="entry name" value="CLAUDIN"/>
    <property type="match status" value="1"/>
</dbReference>
<keyword evidence="6 8" id="KW-1133">Transmembrane helix</keyword>
<dbReference type="PANTHER" id="PTHR12002">
    <property type="entry name" value="CLAUDIN"/>
    <property type="match status" value="1"/>
</dbReference>
<comment type="caution">
    <text evidence="8">Lacks conserved residue(s) required for the propagation of feature annotation.</text>
</comment>
<keyword evidence="7 8" id="KW-0472">Membrane</keyword>
<feature type="transmembrane region" description="Helical" evidence="8">
    <location>
        <begin position="158"/>
        <end position="182"/>
    </location>
</feature>
<feature type="chain" id="PRO_5034762584" description="Claudin" evidence="9">
    <location>
        <begin position="22"/>
        <end position="210"/>
    </location>
</feature>
<keyword evidence="9" id="KW-0732">Signal</keyword>
<evidence type="ECO:0000256" key="6">
    <source>
        <dbReference type="ARBA" id="ARBA00022989"/>
    </source>
</evidence>
<dbReference type="InterPro" id="IPR006187">
    <property type="entry name" value="Claudin"/>
</dbReference>
<reference evidence="10" key="2">
    <citation type="submission" date="2025-08" db="UniProtKB">
        <authorList>
            <consortium name="Ensembl"/>
        </authorList>
    </citation>
    <scope>IDENTIFICATION</scope>
</reference>
<evidence type="ECO:0000256" key="1">
    <source>
        <dbReference type="ARBA" id="ARBA00008295"/>
    </source>
</evidence>
<keyword evidence="3 8" id="KW-1003">Cell membrane</keyword>
<comment type="subcellular location">
    <subcellularLocation>
        <location evidence="8">Cell junction</location>
        <location evidence="8">Tight junction</location>
    </subcellularLocation>
    <subcellularLocation>
        <location evidence="8">Cell membrane</location>
        <topology evidence="8">Multi-pass membrane protein</topology>
    </subcellularLocation>
</comment>
<dbReference type="InterPro" id="IPR004031">
    <property type="entry name" value="PMP22/EMP/MP20/Claudin"/>
</dbReference>
<keyword evidence="4 8" id="KW-0812">Transmembrane</keyword>
<dbReference type="Pfam" id="PF00822">
    <property type="entry name" value="PMP22_Claudin"/>
    <property type="match status" value="1"/>
</dbReference>
<keyword evidence="11" id="KW-1185">Reference proteome</keyword>
<dbReference type="GO" id="GO:0005198">
    <property type="term" value="F:structural molecule activity"/>
    <property type="evidence" value="ECO:0007669"/>
    <property type="project" value="InterPro"/>
</dbReference>
<reference evidence="10" key="1">
    <citation type="submission" date="2021-06" db="EMBL/GenBank/DDBJ databases">
        <authorList>
            <consortium name="Wellcome Sanger Institute Data Sharing"/>
        </authorList>
    </citation>
    <scope>NUCLEOTIDE SEQUENCE [LARGE SCALE GENOMIC DNA]</scope>
</reference>
<dbReference type="Proteomes" id="UP000694620">
    <property type="component" value="Chromosome 12"/>
</dbReference>
<organism evidence="10 11">
    <name type="scientific">Erpetoichthys calabaricus</name>
    <name type="common">Rope fish</name>
    <name type="synonym">Calamoichthys calabaricus</name>
    <dbReference type="NCBI Taxonomy" id="27687"/>
    <lineage>
        <taxon>Eukaryota</taxon>
        <taxon>Metazoa</taxon>
        <taxon>Chordata</taxon>
        <taxon>Craniata</taxon>
        <taxon>Vertebrata</taxon>
        <taxon>Euteleostomi</taxon>
        <taxon>Actinopterygii</taxon>
        <taxon>Polypteriformes</taxon>
        <taxon>Polypteridae</taxon>
        <taxon>Erpetoichthys</taxon>
    </lineage>
</organism>
<comment type="function">
    <text evidence="8">Claudins function as major constituents of the tight junction complexes that regulate the permeability of epithelia.</text>
</comment>
<dbReference type="Ensembl" id="ENSECRT00000019639.1">
    <property type="protein sequence ID" value="ENSECRP00000019246.1"/>
    <property type="gene ID" value="ENSECRG00000012883.1"/>
</dbReference>
<keyword evidence="2 8" id="KW-0796">Tight junction</keyword>
<evidence type="ECO:0000256" key="5">
    <source>
        <dbReference type="ARBA" id="ARBA00022949"/>
    </source>
</evidence>
<sequence length="210" mass="22388">MGAAGVQIVAVALTIVGLVAAIICCALPRWKESSFSGDNIVTAQVTQEGLWMSCVVQSTGQMQCKMYDSMLVLARDLQAARAMVVISCVLSILGLLVTFAGSDFTTCVEEGPAKGKIVLVSGIMIIVSGLLLMVPVSWSANTVINAFYDPNNPRKMELGPCIFLGWAASVLFIIAGGLLCFFRPRESNSNYSAKYYSGQQPASAPTKNYV</sequence>
<dbReference type="AlphaFoldDB" id="A0A8C4SPH3"/>
<protein>
    <recommendedName>
        <fullName evidence="8">Claudin</fullName>
    </recommendedName>
</protein>
<feature type="transmembrane region" description="Helical" evidence="8">
    <location>
        <begin position="79"/>
        <end position="105"/>
    </location>
</feature>
<evidence type="ECO:0000256" key="9">
    <source>
        <dbReference type="SAM" id="SignalP"/>
    </source>
</evidence>
<accession>A0A8C4SPH3</accession>
<evidence type="ECO:0000313" key="10">
    <source>
        <dbReference type="Ensembl" id="ENSECRP00000019246.1"/>
    </source>
</evidence>
<dbReference type="GO" id="GO:0005923">
    <property type="term" value="C:bicellular tight junction"/>
    <property type="evidence" value="ECO:0007669"/>
    <property type="project" value="UniProtKB-SubCell"/>
</dbReference>
<comment type="similarity">
    <text evidence="1 8">Belongs to the claudin family.</text>
</comment>
<dbReference type="InterPro" id="IPR017974">
    <property type="entry name" value="Claudin_CS"/>
</dbReference>
<name>A0A8C4SPH3_ERPCA</name>
<dbReference type="PRINTS" id="PR01077">
    <property type="entry name" value="CLAUDIN"/>
</dbReference>
<evidence type="ECO:0000313" key="11">
    <source>
        <dbReference type="Proteomes" id="UP000694620"/>
    </source>
</evidence>
<evidence type="ECO:0000256" key="4">
    <source>
        <dbReference type="ARBA" id="ARBA00022692"/>
    </source>
</evidence>
<dbReference type="GeneTree" id="ENSGT00920000149270"/>
<reference evidence="10" key="3">
    <citation type="submission" date="2025-09" db="UniProtKB">
        <authorList>
            <consortium name="Ensembl"/>
        </authorList>
    </citation>
    <scope>IDENTIFICATION</scope>
</reference>
<dbReference type="GO" id="GO:0005886">
    <property type="term" value="C:plasma membrane"/>
    <property type="evidence" value="ECO:0007669"/>
    <property type="project" value="UniProtKB-SubCell"/>
</dbReference>
<evidence type="ECO:0000256" key="2">
    <source>
        <dbReference type="ARBA" id="ARBA00022427"/>
    </source>
</evidence>
<proteinExistence type="inferred from homology"/>